<comment type="similarity">
    <text evidence="1">Belongs to the GDAP2 family.</text>
</comment>
<protein>
    <submittedName>
        <fullName evidence="6">Aste57867_20620 protein</fullName>
    </submittedName>
</protein>
<keyword evidence="7" id="KW-1185">Reference proteome</keyword>
<dbReference type="EMBL" id="VJMH01006897">
    <property type="protein sequence ID" value="KAF0687636.1"/>
    <property type="molecule type" value="Genomic_DNA"/>
</dbReference>
<dbReference type="CDD" id="cd02905">
    <property type="entry name" value="Macro_GDAP2-like"/>
    <property type="match status" value="1"/>
</dbReference>
<name>A0A485LK30_9STRA</name>
<evidence type="ECO:0000313" key="7">
    <source>
        <dbReference type="Proteomes" id="UP000332933"/>
    </source>
</evidence>
<feature type="region of interest" description="Disordered" evidence="2">
    <location>
        <begin position="434"/>
        <end position="455"/>
    </location>
</feature>
<feature type="domain" description="CRAL-TRIO" evidence="3">
    <location>
        <begin position="511"/>
        <end position="661"/>
    </location>
</feature>
<dbReference type="Gene3D" id="3.40.525.10">
    <property type="entry name" value="CRAL-TRIO lipid binding domain"/>
    <property type="match status" value="1"/>
</dbReference>
<dbReference type="SUPFAM" id="SSF52949">
    <property type="entry name" value="Macro domain-like"/>
    <property type="match status" value="1"/>
</dbReference>
<dbReference type="InterPro" id="IPR036865">
    <property type="entry name" value="CRAL-TRIO_dom_sf"/>
</dbReference>
<dbReference type="CDD" id="cd00170">
    <property type="entry name" value="SEC14"/>
    <property type="match status" value="1"/>
</dbReference>
<proteinExistence type="inferred from homology"/>
<feature type="compositionally biased region" description="Polar residues" evidence="2">
    <location>
        <begin position="175"/>
        <end position="187"/>
    </location>
</feature>
<dbReference type="PANTHER" id="PTHR11106:SF72">
    <property type="entry name" value="GANGLIOSIDE-INDUCED DIFFERENTIATION-ASSOCIATED PROTEIN 2"/>
    <property type="match status" value="1"/>
</dbReference>
<dbReference type="AlphaFoldDB" id="A0A485LK30"/>
<reference evidence="6 7" key="1">
    <citation type="submission" date="2019-03" db="EMBL/GenBank/DDBJ databases">
        <authorList>
            <person name="Gaulin E."/>
            <person name="Dumas B."/>
        </authorList>
    </citation>
    <scope>NUCLEOTIDE SEQUENCE [LARGE SCALE GENOMIC DNA]</scope>
    <source>
        <strain evidence="6">CBS 568.67</strain>
    </source>
</reference>
<dbReference type="OrthoDB" id="365077at2759"/>
<evidence type="ECO:0000313" key="6">
    <source>
        <dbReference type="EMBL" id="VFT97300.1"/>
    </source>
</evidence>
<sequence length="661" mass="74426">MKILRGEDEGSFHSDDTRVDDGDVRGMFLVNLAGNTCDDADHDGDDREEEVGHASIPERFGDLRRGGHDAAGKDLTDAAADKKPTRIFAHTPKCQYWLATQTRETSLIKFTKIEHVVQPRELEPQLYLRKARYPDNSKLYPVTPTRGIFAFVRKRTTSTLPTPSPSTMSTRHPLPSNNNSPDAVQPTSLCRWSSGSSTREKLLSPEIDATTDDDSQVHFRVDAALNAKVALWKGAIWTLEVDAIVNPTSESLADDNEVSGEILNAAGDEIYVEISATGSCRTGDAVASRGCQLPAKKIIHTVGPRYNEKYKIAAENALHGCYRNIMRVAKEEHVATVAIPCIYRKKKNYPREDATHVALRTVRRFLEHYGDDFDLVIFVMEDLSDMQLYCKWLPVYFPRSRGEEAMSMAMLQASPDINVGDAFGEPVIEERKIRISSWEDDEDGETDNQREDPAMQRLHKDSLVTKEFCEMKASPDDERLESLRKRNIISKTTPTTSPAVLTYQTCLEQAKQEDFEDIASLALIYRAGLDHAGAPVLMVVGKNLPVHTIDLDRVMLYVIRVMDAVVERKYTVIYAHGGVTHDNQPSTAWLKQLFKTFSSKYRDNLKAFYILEATLWLKMTVWLCKSFVNSHFYAKLAFLDTRADLNQVSPALVLPEGKKDN</sequence>
<dbReference type="PROSITE" id="PS50191">
    <property type="entry name" value="CRAL_TRIO"/>
    <property type="match status" value="1"/>
</dbReference>
<dbReference type="SMART" id="SM00516">
    <property type="entry name" value="SEC14"/>
    <property type="match status" value="1"/>
</dbReference>
<feature type="region of interest" description="Disordered" evidence="2">
    <location>
        <begin position="159"/>
        <end position="187"/>
    </location>
</feature>
<dbReference type="SMART" id="SM00506">
    <property type="entry name" value="A1pp"/>
    <property type="match status" value="1"/>
</dbReference>
<evidence type="ECO:0000256" key="1">
    <source>
        <dbReference type="ARBA" id="ARBA00008355"/>
    </source>
</evidence>
<evidence type="ECO:0000256" key="2">
    <source>
        <dbReference type="SAM" id="MobiDB-lite"/>
    </source>
</evidence>
<dbReference type="InterPro" id="IPR043472">
    <property type="entry name" value="Macro_dom-like"/>
</dbReference>
<dbReference type="InterPro" id="IPR035793">
    <property type="entry name" value="Macro_GDAP2"/>
</dbReference>
<dbReference type="InterPro" id="IPR002589">
    <property type="entry name" value="Macro_dom"/>
</dbReference>
<feature type="compositionally biased region" description="Low complexity" evidence="2">
    <location>
        <begin position="159"/>
        <end position="170"/>
    </location>
</feature>
<dbReference type="Proteomes" id="UP000332933">
    <property type="component" value="Unassembled WGS sequence"/>
</dbReference>
<dbReference type="PANTHER" id="PTHR11106">
    <property type="entry name" value="GANGLIOSIDE INDUCED DIFFERENTIATION ASSOCIATED PROTEIN 2-RELATED"/>
    <property type="match status" value="1"/>
</dbReference>
<dbReference type="SUPFAM" id="SSF52087">
    <property type="entry name" value="CRAL/TRIO domain"/>
    <property type="match status" value="1"/>
</dbReference>
<dbReference type="EMBL" id="CAADRA010006923">
    <property type="protein sequence ID" value="VFT97300.1"/>
    <property type="molecule type" value="Genomic_DNA"/>
</dbReference>
<dbReference type="InterPro" id="IPR001251">
    <property type="entry name" value="CRAL-TRIO_dom"/>
</dbReference>
<organism evidence="6 7">
    <name type="scientific">Aphanomyces stellatus</name>
    <dbReference type="NCBI Taxonomy" id="120398"/>
    <lineage>
        <taxon>Eukaryota</taxon>
        <taxon>Sar</taxon>
        <taxon>Stramenopiles</taxon>
        <taxon>Oomycota</taxon>
        <taxon>Saprolegniomycetes</taxon>
        <taxon>Saprolegniales</taxon>
        <taxon>Verrucalvaceae</taxon>
        <taxon>Aphanomyces</taxon>
    </lineage>
</organism>
<reference evidence="5" key="2">
    <citation type="submission" date="2019-06" db="EMBL/GenBank/DDBJ databases">
        <title>Genomics analysis of Aphanomyces spp. identifies a new class of oomycete effector associated with host adaptation.</title>
        <authorList>
            <person name="Gaulin E."/>
        </authorList>
    </citation>
    <scope>NUCLEOTIDE SEQUENCE</scope>
    <source>
        <strain evidence="5">CBS 578.67</strain>
    </source>
</reference>
<dbReference type="Pfam" id="PF01661">
    <property type="entry name" value="Macro"/>
    <property type="match status" value="1"/>
</dbReference>
<evidence type="ECO:0000259" key="4">
    <source>
        <dbReference type="PROSITE" id="PS51154"/>
    </source>
</evidence>
<feature type="domain" description="Macro" evidence="4">
    <location>
        <begin position="216"/>
        <end position="397"/>
    </location>
</feature>
<evidence type="ECO:0000313" key="5">
    <source>
        <dbReference type="EMBL" id="KAF0687636.1"/>
    </source>
</evidence>
<gene>
    <name evidence="6" type="primary">Aste57867_20620</name>
    <name evidence="5" type="ORF">As57867_020552</name>
    <name evidence="6" type="ORF">ASTE57867_20620</name>
</gene>
<dbReference type="Pfam" id="PF13716">
    <property type="entry name" value="CRAL_TRIO_2"/>
    <property type="match status" value="1"/>
</dbReference>
<accession>A0A485LK30</accession>
<evidence type="ECO:0000259" key="3">
    <source>
        <dbReference type="PROSITE" id="PS50191"/>
    </source>
</evidence>
<dbReference type="PROSITE" id="PS51154">
    <property type="entry name" value="MACRO"/>
    <property type="match status" value="1"/>
</dbReference>
<dbReference type="Gene3D" id="3.40.220.10">
    <property type="entry name" value="Leucine Aminopeptidase, subunit E, domain 1"/>
    <property type="match status" value="1"/>
</dbReference>